<evidence type="ECO:0000313" key="7">
    <source>
        <dbReference type="EMBL" id="KAJ3202702.1"/>
    </source>
</evidence>
<evidence type="ECO:0000256" key="4">
    <source>
        <dbReference type="ARBA" id="ARBA00015522"/>
    </source>
</evidence>
<protein>
    <recommendedName>
        <fullName evidence="4">Nucleolar protein 16</fullName>
    </recommendedName>
</protein>
<dbReference type="PANTHER" id="PTHR13243">
    <property type="entry name" value="HSPC111 PROTEIN-RELATED"/>
    <property type="match status" value="1"/>
</dbReference>
<evidence type="ECO:0000256" key="6">
    <source>
        <dbReference type="SAM" id="MobiDB-lite"/>
    </source>
</evidence>
<dbReference type="EMBL" id="JADGJW010001532">
    <property type="protein sequence ID" value="KAJ3202702.1"/>
    <property type="molecule type" value="Genomic_DNA"/>
</dbReference>
<accession>A0AAD5TVG1</accession>
<comment type="subcellular location">
    <subcellularLocation>
        <location evidence="2">Nucleus</location>
        <location evidence="2">Nucleolus</location>
    </subcellularLocation>
</comment>
<name>A0AAD5TVG1_9FUNG</name>
<dbReference type="AlphaFoldDB" id="A0AAD5TVG1"/>
<feature type="region of interest" description="Disordered" evidence="6">
    <location>
        <begin position="1"/>
        <end position="32"/>
    </location>
</feature>
<dbReference type="Pfam" id="PF09420">
    <property type="entry name" value="Nop16"/>
    <property type="match status" value="1"/>
</dbReference>
<evidence type="ECO:0000256" key="2">
    <source>
        <dbReference type="ARBA" id="ARBA00004604"/>
    </source>
</evidence>
<keyword evidence="5" id="KW-0539">Nucleus</keyword>
<gene>
    <name evidence="7" type="primary">NOP16</name>
    <name evidence="7" type="ORF">HK099_001765</name>
</gene>
<evidence type="ECO:0000256" key="3">
    <source>
        <dbReference type="ARBA" id="ARBA00008479"/>
    </source>
</evidence>
<dbReference type="GO" id="GO:0005730">
    <property type="term" value="C:nucleolus"/>
    <property type="evidence" value="ECO:0007669"/>
    <property type="project" value="UniProtKB-SubCell"/>
</dbReference>
<evidence type="ECO:0000256" key="5">
    <source>
        <dbReference type="ARBA" id="ARBA00023242"/>
    </source>
</evidence>
<evidence type="ECO:0000313" key="8">
    <source>
        <dbReference type="Proteomes" id="UP001211065"/>
    </source>
</evidence>
<dbReference type="GO" id="GO:0042273">
    <property type="term" value="P:ribosomal large subunit biogenesis"/>
    <property type="evidence" value="ECO:0007669"/>
    <property type="project" value="TreeGrafter"/>
</dbReference>
<keyword evidence="8" id="KW-1185">Reference proteome</keyword>
<comment type="caution">
    <text evidence="7">The sequence shown here is derived from an EMBL/GenBank/DDBJ whole genome shotgun (WGS) entry which is preliminary data.</text>
</comment>
<comment type="similarity">
    <text evidence="3">Belongs to the NOP16 family.</text>
</comment>
<sequence>MGKSRSAHKKSNTKTSRRQKNRKNVSFSQAHPLVKENWDKKLTVKQNYEKLGLTTSLNGKAGGVELTVEQLELIKKNNNDNETNNLSKLAIKKGAVGLRTLEGNEEVLKEVEEGEDVHSEFIEDNVVVDVRGLGVGKRIGQKKNNVEVKESNTPIIDKMIIESQSEVKRKRHVSEQELKFLVDLKKKYNSDYFKMSRDRKLNPFLINESSLKKKFKLLEEDISDGLIKIE</sequence>
<organism evidence="7 8">
    <name type="scientific">Clydaea vesicula</name>
    <dbReference type="NCBI Taxonomy" id="447962"/>
    <lineage>
        <taxon>Eukaryota</taxon>
        <taxon>Fungi</taxon>
        <taxon>Fungi incertae sedis</taxon>
        <taxon>Chytridiomycota</taxon>
        <taxon>Chytridiomycota incertae sedis</taxon>
        <taxon>Chytridiomycetes</taxon>
        <taxon>Lobulomycetales</taxon>
        <taxon>Lobulomycetaceae</taxon>
        <taxon>Clydaea</taxon>
    </lineage>
</organism>
<dbReference type="InterPro" id="IPR019002">
    <property type="entry name" value="Ribosome_biogenesis_Nop16"/>
</dbReference>
<evidence type="ECO:0000256" key="1">
    <source>
        <dbReference type="ARBA" id="ARBA00002889"/>
    </source>
</evidence>
<dbReference type="Proteomes" id="UP001211065">
    <property type="component" value="Unassembled WGS sequence"/>
</dbReference>
<reference evidence="7" key="1">
    <citation type="submission" date="2020-05" db="EMBL/GenBank/DDBJ databases">
        <title>Phylogenomic resolution of chytrid fungi.</title>
        <authorList>
            <person name="Stajich J.E."/>
            <person name="Amses K."/>
            <person name="Simmons R."/>
            <person name="Seto K."/>
            <person name="Myers J."/>
            <person name="Bonds A."/>
            <person name="Quandt C.A."/>
            <person name="Barry K."/>
            <person name="Liu P."/>
            <person name="Grigoriev I."/>
            <person name="Longcore J.E."/>
            <person name="James T.Y."/>
        </authorList>
    </citation>
    <scope>NUCLEOTIDE SEQUENCE</scope>
    <source>
        <strain evidence="7">JEL0476</strain>
    </source>
</reference>
<proteinExistence type="inferred from homology"/>
<feature type="compositionally biased region" description="Basic residues" evidence="6">
    <location>
        <begin position="1"/>
        <end position="23"/>
    </location>
</feature>
<comment type="function">
    <text evidence="1">Involved in the biogenesis of the 60S ribosomal subunit.</text>
</comment>
<dbReference type="PANTHER" id="PTHR13243:SF1">
    <property type="entry name" value="NUCLEOLAR PROTEIN 16"/>
    <property type="match status" value="1"/>
</dbReference>